<dbReference type="InterPro" id="IPR011335">
    <property type="entry name" value="Restrct_endonuc-II-like"/>
</dbReference>
<dbReference type="InterPro" id="IPR008538">
    <property type="entry name" value="Uma2"/>
</dbReference>
<dbReference type="PANTHER" id="PTHR35400:SF3">
    <property type="entry name" value="SLL1072 PROTEIN"/>
    <property type="match status" value="1"/>
</dbReference>
<feature type="domain" description="Putative restriction endonuclease" evidence="2">
    <location>
        <begin position="13"/>
        <end position="168"/>
    </location>
</feature>
<dbReference type="InterPro" id="IPR012296">
    <property type="entry name" value="Nuclease_put_TT1808"/>
</dbReference>
<evidence type="ECO:0000259" key="2">
    <source>
        <dbReference type="Pfam" id="PF05685"/>
    </source>
</evidence>
<name>A0ABP4IJ14_9ACTN</name>
<dbReference type="CDD" id="cd06260">
    <property type="entry name" value="DUF820-like"/>
    <property type="match status" value="1"/>
</dbReference>
<dbReference type="EMBL" id="BAAAKJ010000116">
    <property type="protein sequence ID" value="GAA1391807.1"/>
    <property type="molecule type" value="Genomic_DNA"/>
</dbReference>
<evidence type="ECO:0000313" key="4">
    <source>
        <dbReference type="Proteomes" id="UP001499863"/>
    </source>
</evidence>
<keyword evidence="4" id="KW-1185">Reference proteome</keyword>
<evidence type="ECO:0000256" key="1">
    <source>
        <dbReference type="SAM" id="MobiDB-lite"/>
    </source>
</evidence>
<proteinExistence type="predicted"/>
<dbReference type="Pfam" id="PF05685">
    <property type="entry name" value="Uma2"/>
    <property type="match status" value="1"/>
</dbReference>
<dbReference type="PANTHER" id="PTHR35400">
    <property type="entry name" value="SLR1083 PROTEIN"/>
    <property type="match status" value="1"/>
</dbReference>
<comment type="caution">
    <text evidence="3">The sequence shown here is derived from an EMBL/GenBank/DDBJ whole genome shotgun (WGS) entry which is preliminary data.</text>
</comment>
<gene>
    <name evidence="3" type="ORF">GCM10009639_22200</name>
</gene>
<evidence type="ECO:0000313" key="3">
    <source>
        <dbReference type="EMBL" id="GAA1391807.1"/>
    </source>
</evidence>
<accession>A0ABP4IJ14</accession>
<feature type="region of interest" description="Disordered" evidence="1">
    <location>
        <begin position="165"/>
        <end position="195"/>
    </location>
</feature>
<protein>
    <recommendedName>
        <fullName evidence="2">Putative restriction endonuclease domain-containing protein</fullName>
    </recommendedName>
</protein>
<dbReference type="SUPFAM" id="SSF52980">
    <property type="entry name" value="Restriction endonuclease-like"/>
    <property type="match status" value="1"/>
</dbReference>
<sequence>MDLDQALWQVWKAMEVPEGFRAELIEGAIEMSPTGGTRHFNVNRRVFRALHDHLRGSGWGPANDGNVIHGLKVAVPDVFVVPDDVEEIEHPEGLGVLASGVALVVEAVSPGSANRRRDRVLKHRAYATAGIPVYVIIDDYDYDDGGAVTVLTGPDPERGAYARSERTPYGAQAVIPEGPAKGFPIGPEITGGRQD</sequence>
<dbReference type="Gene3D" id="3.90.1570.10">
    <property type="entry name" value="tt1808, chain A"/>
    <property type="match status" value="1"/>
</dbReference>
<dbReference type="Proteomes" id="UP001499863">
    <property type="component" value="Unassembled WGS sequence"/>
</dbReference>
<organism evidence="3 4">
    <name type="scientific">Kitasatospora putterlickiae</name>
    <dbReference type="NCBI Taxonomy" id="221725"/>
    <lineage>
        <taxon>Bacteria</taxon>
        <taxon>Bacillati</taxon>
        <taxon>Actinomycetota</taxon>
        <taxon>Actinomycetes</taxon>
        <taxon>Kitasatosporales</taxon>
        <taxon>Streptomycetaceae</taxon>
        <taxon>Kitasatospora</taxon>
    </lineage>
</organism>
<reference evidence="4" key="1">
    <citation type="journal article" date="2019" name="Int. J. Syst. Evol. Microbiol.">
        <title>The Global Catalogue of Microorganisms (GCM) 10K type strain sequencing project: providing services to taxonomists for standard genome sequencing and annotation.</title>
        <authorList>
            <consortium name="The Broad Institute Genomics Platform"/>
            <consortium name="The Broad Institute Genome Sequencing Center for Infectious Disease"/>
            <person name="Wu L."/>
            <person name="Ma J."/>
        </authorList>
    </citation>
    <scope>NUCLEOTIDE SEQUENCE [LARGE SCALE GENOMIC DNA]</scope>
    <source>
        <strain evidence="4">JCM 12393</strain>
    </source>
</reference>